<gene>
    <name evidence="1" type="ORF">CDL12_18448</name>
</gene>
<evidence type="ECO:0000313" key="1">
    <source>
        <dbReference type="EMBL" id="PIN08972.1"/>
    </source>
</evidence>
<dbReference type="Proteomes" id="UP000231279">
    <property type="component" value="Unassembled WGS sequence"/>
</dbReference>
<proteinExistence type="predicted"/>
<protein>
    <submittedName>
        <fullName evidence="1">Uncharacterized protein</fullName>
    </submittedName>
</protein>
<comment type="caution">
    <text evidence="1">The sequence shown here is derived from an EMBL/GenBank/DDBJ whole genome shotgun (WGS) entry which is preliminary data.</text>
</comment>
<dbReference type="EMBL" id="NKXS01003652">
    <property type="protein sequence ID" value="PIN08972.1"/>
    <property type="molecule type" value="Genomic_DNA"/>
</dbReference>
<sequence length="108" mass="13002">MHYFLSVWEHGKASEVGQKKKKRLLFISRQLWWMEKYNCDTVFEGDEESASPENFVRREENWGLPRCILLSLTSYGNSWQWKLRHYTSPCREIIFINISHSETLKMDV</sequence>
<organism evidence="1 2">
    <name type="scientific">Handroanthus impetiginosus</name>
    <dbReference type="NCBI Taxonomy" id="429701"/>
    <lineage>
        <taxon>Eukaryota</taxon>
        <taxon>Viridiplantae</taxon>
        <taxon>Streptophyta</taxon>
        <taxon>Embryophyta</taxon>
        <taxon>Tracheophyta</taxon>
        <taxon>Spermatophyta</taxon>
        <taxon>Magnoliopsida</taxon>
        <taxon>eudicotyledons</taxon>
        <taxon>Gunneridae</taxon>
        <taxon>Pentapetalae</taxon>
        <taxon>asterids</taxon>
        <taxon>lamiids</taxon>
        <taxon>Lamiales</taxon>
        <taxon>Bignoniaceae</taxon>
        <taxon>Crescentiina</taxon>
        <taxon>Tabebuia alliance</taxon>
        <taxon>Handroanthus</taxon>
    </lineage>
</organism>
<keyword evidence="2" id="KW-1185">Reference proteome</keyword>
<dbReference type="AlphaFoldDB" id="A0A2G9GUR2"/>
<reference evidence="2" key="1">
    <citation type="journal article" date="2018" name="Gigascience">
        <title>Genome assembly of the Pink Ipe (Handroanthus impetiginosus, Bignoniaceae), a highly valued, ecologically keystone Neotropical timber forest tree.</title>
        <authorList>
            <person name="Silva-Junior O.B."/>
            <person name="Grattapaglia D."/>
            <person name="Novaes E."/>
            <person name="Collevatti R.G."/>
        </authorList>
    </citation>
    <scope>NUCLEOTIDE SEQUENCE [LARGE SCALE GENOMIC DNA]</scope>
    <source>
        <strain evidence="2">cv. UFG-1</strain>
    </source>
</reference>
<name>A0A2G9GUR2_9LAMI</name>
<accession>A0A2G9GUR2</accession>
<evidence type="ECO:0000313" key="2">
    <source>
        <dbReference type="Proteomes" id="UP000231279"/>
    </source>
</evidence>